<protein>
    <recommendedName>
        <fullName evidence="4">HTH gntR-type domain-containing protein</fullName>
    </recommendedName>
</protein>
<dbReference type="PANTHER" id="PTHR44846">
    <property type="entry name" value="MANNOSYL-D-GLYCERATE TRANSPORT/METABOLISM SYSTEM REPRESSOR MNGR-RELATED"/>
    <property type="match status" value="1"/>
</dbReference>
<evidence type="ECO:0000259" key="4">
    <source>
        <dbReference type="PROSITE" id="PS50949"/>
    </source>
</evidence>
<accession>A0ABD3ZRP8</accession>
<dbReference type="Pfam" id="PF07702">
    <property type="entry name" value="UTRA"/>
    <property type="match status" value="1"/>
</dbReference>
<evidence type="ECO:0000256" key="2">
    <source>
        <dbReference type="ARBA" id="ARBA00023125"/>
    </source>
</evidence>
<dbReference type="PROSITE" id="PS50949">
    <property type="entry name" value="HTH_GNTR"/>
    <property type="match status" value="1"/>
</dbReference>
<dbReference type="FunFam" id="1.10.10.10:FF:000079">
    <property type="entry name" value="GntR family transcriptional regulator"/>
    <property type="match status" value="1"/>
</dbReference>
<keyword evidence="1" id="KW-0805">Transcription regulation</keyword>
<gene>
    <name evidence="5" type="ORF">B4067_0244</name>
</gene>
<comment type="caution">
    <text evidence="5">The sequence shown here is derived from an EMBL/GenBank/DDBJ whole genome shotgun (WGS) entry which is preliminary data.</text>
</comment>
<dbReference type="SUPFAM" id="SSF46785">
    <property type="entry name" value="Winged helix' DNA-binding domain"/>
    <property type="match status" value="1"/>
</dbReference>
<dbReference type="InterPro" id="IPR036388">
    <property type="entry name" value="WH-like_DNA-bd_sf"/>
</dbReference>
<dbReference type="Proteomes" id="UP000031970">
    <property type="component" value="Unassembled WGS sequence"/>
</dbReference>
<proteinExistence type="predicted"/>
<evidence type="ECO:0000313" key="6">
    <source>
        <dbReference type="Proteomes" id="UP000031970"/>
    </source>
</evidence>
<dbReference type="SMART" id="SM00866">
    <property type="entry name" value="UTRA"/>
    <property type="match status" value="1"/>
</dbReference>
<dbReference type="InterPro" id="IPR036390">
    <property type="entry name" value="WH_DNA-bd_sf"/>
</dbReference>
<keyword evidence="2" id="KW-0238">DNA-binding</keyword>
<evidence type="ECO:0000313" key="5">
    <source>
        <dbReference type="EMBL" id="KIL30858.1"/>
    </source>
</evidence>
<dbReference type="Gene3D" id="1.10.10.10">
    <property type="entry name" value="Winged helix-like DNA-binding domain superfamily/Winged helix DNA-binding domain"/>
    <property type="match status" value="1"/>
</dbReference>
<dbReference type="Gene3D" id="3.40.1410.10">
    <property type="entry name" value="Chorismate lyase-like"/>
    <property type="match status" value="1"/>
</dbReference>
<dbReference type="EMBL" id="JSXS01000086">
    <property type="protein sequence ID" value="KIL30858.1"/>
    <property type="molecule type" value="Genomic_DNA"/>
</dbReference>
<dbReference type="Pfam" id="PF00392">
    <property type="entry name" value="GntR"/>
    <property type="match status" value="1"/>
</dbReference>
<dbReference type="SUPFAM" id="SSF64288">
    <property type="entry name" value="Chorismate lyase-like"/>
    <property type="match status" value="1"/>
</dbReference>
<evidence type="ECO:0000256" key="1">
    <source>
        <dbReference type="ARBA" id="ARBA00023015"/>
    </source>
</evidence>
<dbReference type="InterPro" id="IPR050679">
    <property type="entry name" value="Bact_HTH_transcr_reg"/>
</dbReference>
<keyword evidence="3" id="KW-0804">Transcription</keyword>
<reference evidence="5 6" key="1">
    <citation type="submission" date="2014-11" db="EMBL/GenBank/DDBJ databases">
        <title>Draft Genome Sequences of Nine Bacillus subtilis Strains that Form Spores with High Heat-Resistance.</title>
        <authorList>
            <person name="Krawcyk A.O."/>
            <person name="Berendsen E.M."/>
            <person name="de Jong A."/>
            <person name="Holsappel S."/>
            <person name="Eijlander R.T."/>
            <person name="Wells-Bennik M."/>
            <person name="Kuipers O.P."/>
        </authorList>
    </citation>
    <scope>NUCLEOTIDE SEQUENCE [LARGE SCALE GENOMIC DNA]</scope>
    <source>
        <strain evidence="5 6">B4067</strain>
    </source>
</reference>
<dbReference type="SMART" id="SM00345">
    <property type="entry name" value="HTH_GNTR"/>
    <property type="match status" value="1"/>
</dbReference>
<dbReference type="CDD" id="cd07377">
    <property type="entry name" value="WHTH_GntR"/>
    <property type="match status" value="1"/>
</dbReference>
<sequence>MVSMKKNGLHTQNGENEMTALYSVIKFKIIELIKSGKYQANDQLPTESEFCEQYDVSRTTVRLALQQLELEGYIKRIQGKGTFVSAAKIQTPIPHKITSFAEQMRGLRSESKVLELVVIPADHSIAELLKMKENEPVNKLVRVRYAEGEPLQYHTSYIPWKAAPGLAQEECTGSLFELLRTKYNIEISRGTESIEPILTDETISGHLLTNVGAPAFLSESLTYDKNEEVVEYAQIITRGDRTKFTVEQSYHS</sequence>
<dbReference type="AlphaFoldDB" id="A0ABD3ZRP8"/>
<feature type="domain" description="HTH gntR-type" evidence="4">
    <location>
        <begin position="19"/>
        <end position="87"/>
    </location>
</feature>
<dbReference type="InterPro" id="IPR011663">
    <property type="entry name" value="UTRA"/>
</dbReference>
<dbReference type="InterPro" id="IPR000524">
    <property type="entry name" value="Tscrpt_reg_HTH_GntR"/>
</dbReference>
<name>A0ABD3ZRP8_BACIU</name>
<organism evidence="5 6">
    <name type="scientific">Bacillus subtilis subsp. subtilis</name>
    <dbReference type="NCBI Taxonomy" id="135461"/>
    <lineage>
        <taxon>Bacteria</taxon>
        <taxon>Bacillati</taxon>
        <taxon>Bacillota</taxon>
        <taxon>Bacilli</taxon>
        <taxon>Bacillales</taxon>
        <taxon>Bacillaceae</taxon>
        <taxon>Bacillus</taxon>
    </lineage>
</organism>
<dbReference type="GO" id="GO:0003677">
    <property type="term" value="F:DNA binding"/>
    <property type="evidence" value="ECO:0007669"/>
    <property type="project" value="UniProtKB-KW"/>
</dbReference>
<dbReference type="InterPro" id="IPR028978">
    <property type="entry name" value="Chorismate_lyase_/UTRA_dom_sf"/>
</dbReference>
<evidence type="ECO:0000256" key="3">
    <source>
        <dbReference type="ARBA" id="ARBA00023163"/>
    </source>
</evidence>
<dbReference type="PANTHER" id="PTHR44846:SF1">
    <property type="entry name" value="MANNOSYL-D-GLYCERATE TRANSPORT_METABOLISM SYSTEM REPRESSOR MNGR-RELATED"/>
    <property type="match status" value="1"/>
</dbReference>
<dbReference type="PRINTS" id="PR00035">
    <property type="entry name" value="HTHGNTR"/>
</dbReference>